<dbReference type="InterPro" id="IPR018076">
    <property type="entry name" value="T2SS_GspF_dom"/>
</dbReference>
<protein>
    <recommendedName>
        <fullName evidence="7">Type II secretion system protein GspF domain-containing protein</fullName>
    </recommendedName>
</protein>
<evidence type="ECO:0000256" key="2">
    <source>
        <dbReference type="ARBA" id="ARBA00022475"/>
    </source>
</evidence>
<evidence type="ECO:0000256" key="5">
    <source>
        <dbReference type="ARBA" id="ARBA00023136"/>
    </source>
</evidence>
<dbReference type="InParanoid" id="A0A3N0VJQ1"/>
<feature type="transmembrane region" description="Helical" evidence="6">
    <location>
        <begin position="247"/>
        <end position="265"/>
    </location>
</feature>
<dbReference type="Pfam" id="PF00482">
    <property type="entry name" value="T2SSF"/>
    <property type="match status" value="1"/>
</dbReference>
<evidence type="ECO:0000256" key="4">
    <source>
        <dbReference type="ARBA" id="ARBA00022989"/>
    </source>
</evidence>
<keyword evidence="2" id="KW-1003">Cell membrane</keyword>
<feature type="transmembrane region" description="Helical" evidence="6">
    <location>
        <begin position="87"/>
        <end position="120"/>
    </location>
</feature>
<feature type="transmembrane region" description="Helical" evidence="6">
    <location>
        <begin position="280"/>
        <end position="299"/>
    </location>
</feature>
<keyword evidence="4 6" id="KW-1133">Transmembrane helix</keyword>
<evidence type="ECO:0000256" key="3">
    <source>
        <dbReference type="ARBA" id="ARBA00022692"/>
    </source>
</evidence>
<accession>A0A3N0VJQ1</accession>
<dbReference type="RefSeq" id="WP_123209836.1">
    <property type="nucleotide sequence ID" value="NZ_RJVO01000001.1"/>
</dbReference>
<dbReference type="PANTHER" id="PTHR35007">
    <property type="entry name" value="INTEGRAL MEMBRANE PROTEIN-RELATED"/>
    <property type="match status" value="1"/>
</dbReference>
<comment type="caution">
    <text evidence="8">The sequence shown here is derived from an EMBL/GenBank/DDBJ whole genome shotgun (WGS) entry which is preliminary data.</text>
</comment>
<name>A0A3N0VJQ1_9GAMM</name>
<dbReference type="PANTHER" id="PTHR35007:SF1">
    <property type="entry name" value="PILUS ASSEMBLY PROTEIN"/>
    <property type="match status" value="1"/>
</dbReference>
<dbReference type="GO" id="GO:0005886">
    <property type="term" value="C:plasma membrane"/>
    <property type="evidence" value="ECO:0007669"/>
    <property type="project" value="UniProtKB-SubCell"/>
</dbReference>
<keyword evidence="5 6" id="KW-0472">Membrane</keyword>
<proteinExistence type="predicted"/>
<evidence type="ECO:0000259" key="7">
    <source>
        <dbReference type="Pfam" id="PF00482"/>
    </source>
</evidence>
<comment type="subcellular location">
    <subcellularLocation>
        <location evidence="1">Cell membrane</location>
        <topology evidence="1">Multi-pass membrane protein</topology>
    </subcellularLocation>
</comment>
<organism evidence="8 9">
    <name type="scientific">Stagnimonas aquatica</name>
    <dbReference type="NCBI Taxonomy" id="2689987"/>
    <lineage>
        <taxon>Bacteria</taxon>
        <taxon>Pseudomonadati</taxon>
        <taxon>Pseudomonadota</taxon>
        <taxon>Gammaproteobacteria</taxon>
        <taxon>Nevskiales</taxon>
        <taxon>Nevskiaceae</taxon>
        <taxon>Stagnimonas</taxon>
    </lineage>
</organism>
<sequence length="310" mass="33688">MPAQAIVFFGLALLMGIGAALLLLRANSSARRADVDLRLRVLGDEANPDELMVRRRSQGNFLVRFVTRLLLRAGIDLPPETVAKALLVAVALVPLLLLAFGVLAGSLAIGIAMIIVVGVLSRNAARRRAKIVEQLPPFLESVMRVLTAGNTLEESLAAAAREAPDPIRPLFVSIGRQVRLGAPVDFVLAEAGDIHHLRDLKIMALAASINRKYGGSLKQVMKSLITTIRQRDVAARELRALTAETRFSAMVLAIIPVALSFYIFSRNTAYYATMWANPSGRWYLIASVVLQLVGVAILFRMMNATEDPDA</sequence>
<evidence type="ECO:0000313" key="8">
    <source>
        <dbReference type="EMBL" id="ROH92984.1"/>
    </source>
</evidence>
<gene>
    <name evidence="8" type="ORF">ED208_00125</name>
</gene>
<evidence type="ECO:0000256" key="6">
    <source>
        <dbReference type="SAM" id="Phobius"/>
    </source>
</evidence>
<dbReference type="AlphaFoldDB" id="A0A3N0VJQ1"/>
<feature type="domain" description="Type II secretion system protein GspF" evidence="7">
    <location>
        <begin position="138"/>
        <end position="263"/>
    </location>
</feature>
<dbReference type="Proteomes" id="UP000282106">
    <property type="component" value="Unassembled WGS sequence"/>
</dbReference>
<evidence type="ECO:0000256" key="1">
    <source>
        <dbReference type="ARBA" id="ARBA00004651"/>
    </source>
</evidence>
<reference evidence="8 9" key="1">
    <citation type="submission" date="2018-10" db="EMBL/GenBank/DDBJ databases">
        <authorList>
            <person name="Chen W.-M."/>
        </authorList>
    </citation>
    <scope>NUCLEOTIDE SEQUENCE [LARGE SCALE GENOMIC DNA]</scope>
    <source>
        <strain evidence="8 9">THS-13</strain>
    </source>
</reference>
<evidence type="ECO:0000313" key="9">
    <source>
        <dbReference type="Proteomes" id="UP000282106"/>
    </source>
</evidence>
<keyword evidence="3 6" id="KW-0812">Transmembrane</keyword>
<keyword evidence="9" id="KW-1185">Reference proteome</keyword>
<dbReference type="EMBL" id="RJVO01000001">
    <property type="protein sequence ID" value="ROH92984.1"/>
    <property type="molecule type" value="Genomic_DNA"/>
</dbReference>